<feature type="compositionally biased region" description="Basic and acidic residues" evidence="2">
    <location>
        <begin position="357"/>
        <end position="367"/>
    </location>
</feature>
<feature type="active site" evidence="1">
    <location>
        <position position="121"/>
    </location>
</feature>
<dbReference type="PANTHER" id="PTHR13723:SF275">
    <property type="entry name" value="STALL, ISOFORM C"/>
    <property type="match status" value="1"/>
</dbReference>
<dbReference type="InterPro" id="IPR024079">
    <property type="entry name" value="MetalloPept_cat_dom_sf"/>
</dbReference>
<dbReference type="GO" id="GO:0006508">
    <property type="term" value="P:proteolysis"/>
    <property type="evidence" value="ECO:0007669"/>
    <property type="project" value="InterPro"/>
</dbReference>
<evidence type="ECO:0000313" key="4">
    <source>
        <dbReference type="EMBL" id="CAD7577312.1"/>
    </source>
</evidence>
<dbReference type="InterPro" id="IPR001590">
    <property type="entry name" value="Peptidase_M12B"/>
</dbReference>
<dbReference type="SUPFAM" id="SSF55486">
    <property type="entry name" value="Metalloproteases ('zincins'), catalytic domain"/>
    <property type="match status" value="1"/>
</dbReference>
<feature type="binding site" evidence="1">
    <location>
        <position position="120"/>
    </location>
    <ligand>
        <name>Zn(2+)</name>
        <dbReference type="ChEBI" id="CHEBI:29105"/>
        <note>catalytic</note>
    </ligand>
</feature>
<dbReference type="Pfam" id="PF01421">
    <property type="entry name" value="Reprolysin"/>
    <property type="match status" value="1"/>
</dbReference>
<gene>
    <name evidence="4" type="ORF">TCMB3V08_LOCUS9864</name>
</gene>
<dbReference type="GO" id="GO:0031012">
    <property type="term" value="C:extracellular matrix"/>
    <property type="evidence" value="ECO:0007669"/>
    <property type="project" value="TreeGrafter"/>
</dbReference>
<dbReference type="InterPro" id="IPR050439">
    <property type="entry name" value="ADAMTS_ADAMTS-like"/>
</dbReference>
<dbReference type="PROSITE" id="PS50215">
    <property type="entry name" value="ADAM_MEPRO"/>
    <property type="match status" value="1"/>
</dbReference>
<dbReference type="Gene3D" id="3.40.390.10">
    <property type="entry name" value="Collagenase (Catalytic Domain)"/>
    <property type="match status" value="1"/>
</dbReference>
<organism evidence="4">
    <name type="scientific">Timema californicum</name>
    <name type="common">California timema</name>
    <name type="synonym">Walking stick</name>
    <dbReference type="NCBI Taxonomy" id="61474"/>
    <lineage>
        <taxon>Eukaryota</taxon>
        <taxon>Metazoa</taxon>
        <taxon>Ecdysozoa</taxon>
        <taxon>Arthropoda</taxon>
        <taxon>Hexapoda</taxon>
        <taxon>Insecta</taxon>
        <taxon>Pterygota</taxon>
        <taxon>Neoptera</taxon>
        <taxon>Polyneoptera</taxon>
        <taxon>Phasmatodea</taxon>
        <taxon>Timematodea</taxon>
        <taxon>Timematoidea</taxon>
        <taxon>Timematidae</taxon>
        <taxon>Timema</taxon>
    </lineage>
</organism>
<protein>
    <submittedName>
        <fullName evidence="4">(California timema) hypothetical protein</fullName>
    </submittedName>
</protein>
<evidence type="ECO:0000256" key="2">
    <source>
        <dbReference type="SAM" id="MobiDB-lite"/>
    </source>
</evidence>
<evidence type="ECO:0000256" key="1">
    <source>
        <dbReference type="PROSITE-ProRule" id="PRU00276"/>
    </source>
</evidence>
<dbReference type="InterPro" id="IPR036383">
    <property type="entry name" value="TSP1_rpt_sf"/>
</dbReference>
<dbReference type="EMBL" id="OE185411">
    <property type="protein sequence ID" value="CAD7577312.1"/>
    <property type="molecule type" value="Genomic_DNA"/>
</dbReference>
<keyword evidence="1" id="KW-0479">Metal-binding</keyword>
<dbReference type="GO" id="GO:0004222">
    <property type="term" value="F:metalloendopeptidase activity"/>
    <property type="evidence" value="ECO:0007669"/>
    <property type="project" value="InterPro"/>
</dbReference>
<dbReference type="AlphaFoldDB" id="A0A7R9PBS9"/>
<dbReference type="PANTHER" id="PTHR13723">
    <property type="entry name" value="ADAMTS A DISINTEGRIN AND METALLOPROTEASE WITH THROMBOSPONDIN MOTIFS PROTEASE"/>
    <property type="match status" value="1"/>
</dbReference>
<evidence type="ECO:0000259" key="3">
    <source>
        <dbReference type="PROSITE" id="PS50215"/>
    </source>
</evidence>
<feature type="domain" description="Peptidase M12B" evidence="3">
    <location>
        <begin position="1"/>
        <end position="170"/>
    </location>
</feature>
<dbReference type="GO" id="GO:0046872">
    <property type="term" value="F:metal ion binding"/>
    <property type="evidence" value="ECO:0007669"/>
    <property type="project" value="UniProtKB-KW"/>
</dbReference>
<feature type="region of interest" description="Disordered" evidence="2">
    <location>
        <begin position="329"/>
        <end position="367"/>
    </location>
</feature>
<feature type="binding site" evidence="1">
    <location>
        <position position="124"/>
    </location>
    <ligand>
        <name>Zn(2+)</name>
        <dbReference type="ChEBI" id="CHEBI:29105"/>
        <note>catalytic</note>
    </ligand>
</feature>
<sequence length="367" mass="40855">MADLLLYHDPSLGRQVNFVLKRVEILHADPTSLQRPHDIDRFLSSFCTWQHGEDPPGDSDPLHWDHALILTGLDLYVVSKNGKVSSQVVGLAPVAGMCTDTSSCTVNEGRHFESVYVVAHEIGHNLGMRHDGPLAENECDPSSFIMSPTLGSGKITWSSCSRRYLENFLEVDINGPTSQKDLATRLTPMRPVVHACLNSFALPALYVGTLNTWLQKTRRNEVVIKHILVVHSDRQHVRRFRQWCRSGRCVGRGLSALQAGFSPDQRVDGLWSDWTAFSDCASGCLLSDAGLVQGGSSGIMVSTRRCNNPRYVRERPPLWGCIDRIQAARDPGTSNRNTGSFQGRERPPLRGCTDRLQAARDHEYDDP</sequence>
<feature type="binding site" evidence="1">
    <location>
        <position position="130"/>
    </location>
    <ligand>
        <name>Zn(2+)</name>
        <dbReference type="ChEBI" id="CHEBI:29105"/>
        <note>catalytic</note>
    </ligand>
</feature>
<reference evidence="4" key="1">
    <citation type="submission" date="2020-11" db="EMBL/GenBank/DDBJ databases">
        <authorList>
            <person name="Tran Van P."/>
        </authorList>
    </citation>
    <scope>NUCLEOTIDE SEQUENCE</scope>
</reference>
<comment type="caution">
    <text evidence="1">Lacks conserved residue(s) required for the propagation of feature annotation.</text>
</comment>
<dbReference type="GO" id="GO:0030198">
    <property type="term" value="P:extracellular matrix organization"/>
    <property type="evidence" value="ECO:0007669"/>
    <property type="project" value="TreeGrafter"/>
</dbReference>
<keyword evidence="1" id="KW-0862">Zinc</keyword>
<feature type="compositionally biased region" description="Polar residues" evidence="2">
    <location>
        <begin position="332"/>
        <end position="341"/>
    </location>
</feature>
<dbReference type="Gene3D" id="2.20.100.10">
    <property type="entry name" value="Thrombospondin type-1 (TSP1) repeat"/>
    <property type="match status" value="1"/>
</dbReference>
<proteinExistence type="predicted"/>
<name>A0A7R9PBS9_TIMCA</name>
<accession>A0A7R9PBS9</accession>